<evidence type="ECO:0000259" key="5">
    <source>
        <dbReference type="PROSITE" id="PS50042"/>
    </source>
</evidence>
<dbReference type="InterPro" id="IPR036866">
    <property type="entry name" value="RibonucZ/Hydroxyglut_hydro"/>
</dbReference>
<proteinExistence type="inferred from homology"/>
<dbReference type="CDD" id="cd12107">
    <property type="entry name" value="Hemerythrin"/>
    <property type="match status" value="1"/>
</dbReference>
<dbReference type="PROSITE" id="PS50042">
    <property type="entry name" value="CNMP_BINDING_3"/>
    <property type="match status" value="2"/>
</dbReference>
<dbReference type="SUPFAM" id="SSF56281">
    <property type="entry name" value="Metallo-hydrolase/oxidoreductase"/>
    <property type="match status" value="1"/>
</dbReference>
<evidence type="ECO:0000256" key="3">
    <source>
        <dbReference type="ARBA" id="ARBA00022723"/>
    </source>
</evidence>
<dbReference type="InterPro" id="IPR000595">
    <property type="entry name" value="cNMP-bd_dom"/>
</dbReference>
<dbReference type="EMBL" id="JAGTUF010000001">
    <property type="protein sequence ID" value="MBR9970237.1"/>
    <property type="molecule type" value="Genomic_DNA"/>
</dbReference>
<dbReference type="PANTHER" id="PTHR37164:SF1">
    <property type="entry name" value="BACTERIOHEMERYTHRIN"/>
    <property type="match status" value="1"/>
</dbReference>
<dbReference type="CDD" id="cd00038">
    <property type="entry name" value="CAP_ED"/>
    <property type="match status" value="2"/>
</dbReference>
<dbReference type="NCBIfam" id="TIGR02481">
    <property type="entry name" value="hemeryth_dom"/>
    <property type="match status" value="1"/>
</dbReference>
<organism evidence="6 7">
    <name type="scientific">Magnetospirillum sulfuroxidans</name>
    <dbReference type="NCBI Taxonomy" id="611300"/>
    <lineage>
        <taxon>Bacteria</taxon>
        <taxon>Pseudomonadati</taxon>
        <taxon>Pseudomonadota</taxon>
        <taxon>Alphaproteobacteria</taxon>
        <taxon>Rhodospirillales</taxon>
        <taxon>Rhodospirillaceae</taxon>
        <taxon>Magnetospirillum</taxon>
    </lineage>
</organism>
<dbReference type="Pfam" id="PF01814">
    <property type="entry name" value="Hemerythrin"/>
    <property type="match status" value="1"/>
</dbReference>
<keyword evidence="2" id="KW-0561">Oxygen transport</keyword>
<keyword evidence="7" id="KW-1185">Reference proteome</keyword>
<keyword evidence="3" id="KW-0479">Metal-binding</keyword>
<dbReference type="InterPro" id="IPR014710">
    <property type="entry name" value="RmlC-like_jellyroll"/>
</dbReference>
<dbReference type="InterPro" id="IPR035938">
    <property type="entry name" value="Hemerythrin-like_sf"/>
</dbReference>
<dbReference type="InterPro" id="IPR050669">
    <property type="entry name" value="Hemerythrin"/>
</dbReference>
<dbReference type="InterPro" id="IPR012827">
    <property type="entry name" value="Hemerythrin_metal-bd"/>
</dbReference>
<dbReference type="Proteomes" id="UP000680714">
    <property type="component" value="Unassembled WGS sequence"/>
</dbReference>
<dbReference type="InterPro" id="IPR018490">
    <property type="entry name" value="cNMP-bd_dom_sf"/>
</dbReference>
<name>A0ABS5I737_9PROT</name>
<dbReference type="InterPro" id="IPR016131">
    <property type="entry name" value="Haemerythrin_Fe_BS"/>
</dbReference>
<comment type="caution">
    <text evidence="6">The sequence shown here is derived from an EMBL/GenBank/DDBJ whole genome shotgun (WGS) entry which is preliminary data.</text>
</comment>
<dbReference type="Gene3D" id="3.60.15.10">
    <property type="entry name" value="Ribonuclease Z/Hydroxyacylglutathione hydrolase-like"/>
    <property type="match status" value="1"/>
</dbReference>
<evidence type="ECO:0000313" key="6">
    <source>
        <dbReference type="EMBL" id="MBR9970237.1"/>
    </source>
</evidence>
<feature type="domain" description="Cyclic nucleotide-binding" evidence="5">
    <location>
        <begin position="514"/>
        <end position="592"/>
    </location>
</feature>
<dbReference type="Pfam" id="PF00027">
    <property type="entry name" value="cNMP_binding"/>
    <property type="match status" value="1"/>
</dbReference>
<feature type="domain" description="Cyclic nucleotide-binding" evidence="5">
    <location>
        <begin position="649"/>
        <end position="703"/>
    </location>
</feature>
<evidence type="ECO:0000313" key="7">
    <source>
        <dbReference type="Proteomes" id="UP000680714"/>
    </source>
</evidence>
<keyword evidence="4" id="KW-0408">Iron</keyword>
<dbReference type="PROSITE" id="PS00550">
    <property type="entry name" value="HEMERYTHRINS"/>
    <property type="match status" value="1"/>
</dbReference>
<dbReference type="NCBIfam" id="NF033749">
    <property type="entry name" value="bact_hemeryth"/>
    <property type="match status" value="1"/>
</dbReference>
<protein>
    <submittedName>
        <fullName evidence="6">Bacteriohemerythrin</fullName>
    </submittedName>
</protein>
<dbReference type="Pfam" id="PF23023">
    <property type="entry name" value="Anti-Pycsar_Apyc1"/>
    <property type="match status" value="1"/>
</dbReference>
<dbReference type="Gene3D" id="2.60.120.10">
    <property type="entry name" value="Jelly Rolls"/>
    <property type="match status" value="2"/>
</dbReference>
<gene>
    <name evidence="6" type="ORF">KEC16_00740</name>
</gene>
<evidence type="ECO:0000256" key="1">
    <source>
        <dbReference type="ARBA" id="ARBA00010587"/>
    </source>
</evidence>
<dbReference type="RefSeq" id="WP_211545747.1">
    <property type="nucleotide sequence ID" value="NZ_JAGTUF010000001.1"/>
</dbReference>
<dbReference type="InterPro" id="IPR012312">
    <property type="entry name" value="Hemerythrin-like"/>
</dbReference>
<dbReference type="SUPFAM" id="SSF47188">
    <property type="entry name" value="Hemerythrin-like"/>
    <property type="match status" value="1"/>
</dbReference>
<evidence type="ECO:0000256" key="2">
    <source>
        <dbReference type="ARBA" id="ARBA00022621"/>
    </source>
</evidence>
<reference evidence="6 7" key="1">
    <citation type="submission" date="2021-04" db="EMBL/GenBank/DDBJ databases">
        <title>Magnetospirillum sulfuroxidans sp. nov., a facultative chemolithoautotrophic sulfur-oxidizing alphaproteobacterium isolated from freshwater sediment and proposals for Paramagetospirillum gen. nov., and Magnetospirillaceae fam. nov.</title>
        <authorList>
            <person name="Koziaeva V."/>
            <person name="Geelhoed J.S."/>
            <person name="Sorokin D.Y."/>
            <person name="Grouzdev D.S."/>
        </authorList>
    </citation>
    <scope>NUCLEOTIDE SEQUENCE [LARGE SCALE GENOMIC DNA]</scope>
    <source>
        <strain evidence="6 7">J10</strain>
    </source>
</reference>
<sequence>MGSIRKVEVSTGVWWIEVAAANLRVLCGCPADVVKHMMKRGLIAPTELGGVVFETGPNAILLSDVMVQNGTFANLGEFPVLQMLYRQGMIIPDHPGNTGDKPLLIGSAEQVRAQLQYIYRGNYGLISEDELLEAGATAQQAKDLMRMKLKFAFGRIRHPQELLDTLSVDAETVEIRGGVSVRRVRLNTFEFRYGNETATVDLTLPPFETYECPYPLGFYNMQREYFSVVHSGEGDGWDINRPSMGAILMFQGRVYLIDAGPNILFTLDALGIGVNEVDGIFHTHSHDDHFSGLTTLIRADHRIKYYATPLVRASVARKMAALLSIEPSAFADYFECHDLVEGEWNEIDGLEVRPLFSPHPVENTMFMFRAPWEDGYRTYAHWADICRLEVLRSFITDDAEAPGISKVMYQNVAAAYALPANIKKVDVGGGMIHGDAYDFRDDRSGKVILAHTSGRNTVAQKAIGSTASFGTVDVLIPSNHDFIWRSAYELLLAYFPEIQHHQLRVLLNNPVETFNPGTILVKERRSAEFIYLLLSGSVEALHVDGGARSVLSAGAMIGELFALFQAQVTETYRAIGFVKALRIPSSLYQDFVRRNDLSAAITRIFENRQFLQRTWLFGEVVSTRTLNRLAKEMTLSRIHEGEVIDIGPESVALVVTGQVGRYLGEQQVEVLRSGDFFGEELSIFWTPSMFRLRALTATEVFLVPAGLLAGIPSVRWKLFETSGRRMTSIFEGEHSDNAGLLRWREEYRVDVLRLDTQHRRMFEQANAILEALQVGKGGEEILALLDAMSEYAHYHFGEEEALMVRHAYPQAEEHRSHHAVLSAQLIAMRQTFTDAADMGSIDFLAFLQDWLVGHITGEDRLYTSFLNEKGVY</sequence>
<comment type="similarity">
    <text evidence="1">Belongs to the hemerythrin family.</text>
</comment>
<accession>A0ABS5I737</accession>
<dbReference type="PANTHER" id="PTHR37164">
    <property type="entry name" value="BACTERIOHEMERYTHRIN"/>
    <property type="match status" value="1"/>
</dbReference>
<keyword evidence="2" id="KW-0813">Transport</keyword>
<dbReference type="Gene3D" id="1.20.120.50">
    <property type="entry name" value="Hemerythrin-like"/>
    <property type="match status" value="1"/>
</dbReference>
<evidence type="ECO:0000256" key="4">
    <source>
        <dbReference type="ARBA" id="ARBA00023004"/>
    </source>
</evidence>
<dbReference type="SUPFAM" id="SSF51206">
    <property type="entry name" value="cAMP-binding domain-like"/>
    <property type="match status" value="2"/>
</dbReference>